<feature type="transmembrane region" description="Helical" evidence="13">
    <location>
        <begin position="148"/>
        <end position="166"/>
    </location>
</feature>
<dbReference type="NCBIfam" id="NF045570">
    <property type="entry name" value="HemSynCtaAAlphapr"/>
    <property type="match status" value="1"/>
</dbReference>
<comment type="caution">
    <text evidence="14">The sequence shown here is derived from an EMBL/GenBank/DDBJ whole genome shotgun (WGS) entry which is preliminary data.</text>
</comment>
<accession>A0ABT3H070</accession>
<keyword evidence="10 13" id="KW-0472">Membrane</keyword>
<dbReference type="Pfam" id="PF02628">
    <property type="entry name" value="COX15-CtaA"/>
    <property type="match status" value="1"/>
</dbReference>
<keyword evidence="7 13" id="KW-0560">Oxidoreductase</keyword>
<dbReference type="RefSeq" id="WP_264506125.1">
    <property type="nucleotide sequence ID" value="NZ_JAPDFL010000001.1"/>
</dbReference>
<evidence type="ECO:0000256" key="13">
    <source>
        <dbReference type="HAMAP-Rule" id="MF_01665"/>
    </source>
</evidence>
<reference evidence="14 15" key="1">
    <citation type="submission" date="2022-10" db="EMBL/GenBank/DDBJ databases">
        <title>Pararhodobacter sp. nov., isolated from marine algae.</title>
        <authorList>
            <person name="Choi B.J."/>
            <person name="Kim J.M."/>
            <person name="Lee J.K."/>
            <person name="Choi D.G."/>
            <person name="Jeon C.O."/>
        </authorList>
    </citation>
    <scope>NUCLEOTIDE SEQUENCE [LARGE SCALE GENOMIC DNA]</scope>
    <source>
        <strain evidence="14 15">ZQ420</strain>
    </source>
</reference>
<feature type="transmembrane region" description="Helical" evidence="13">
    <location>
        <begin position="186"/>
        <end position="206"/>
    </location>
</feature>
<evidence type="ECO:0000313" key="15">
    <source>
        <dbReference type="Proteomes" id="UP001208938"/>
    </source>
</evidence>
<keyword evidence="6 13" id="KW-1133">Transmembrane helix</keyword>
<feature type="transmembrane region" description="Helical" evidence="13">
    <location>
        <begin position="318"/>
        <end position="341"/>
    </location>
</feature>
<dbReference type="InterPro" id="IPR054616">
    <property type="entry name" value="HemA_synt_rhodobact"/>
</dbReference>
<comment type="pathway">
    <text evidence="11 13">Porphyrin-containing compound metabolism; heme A biosynthesis; heme A from heme O: step 1/1.</text>
</comment>
<evidence type="ECO:0000256" key="5">
    <source>
        <dbReference type="ARBA" id="ARBA00022723"/>
    </source>
</evidence>
<comment type="cofactor">
    <cofactor evidence="1 13">
        <name>heme b</name>
        <dbReference type="ChEBI" id="CHEBI:60344"/>
    </cofactor>
</comment>
<comment type="similarity">
    <text evidence="13">Belongs to the COX15/CtaA family. Type 2 subfamily.</text>
</comment>
<keyword evidence="4 13" id="KW-0812">Transmembrane</keyword>
<feature type="transmembrane region" description="Helical" evidence="13">
    <location>
        <begin position="227"/>
        <end position="247"/>
    </location>
</feature>
<evidence type="ECO:0000256" key="8">
    <source>
        <dbReference type="ARBA" id="ARBA00023004"/>
    </source>
</evidence>
<evidence type="ECO:0000256" key="2">
    <source>
        <dbReference type="ARBA" id="ARBA00004141"/>
    </source>
</evidence>
<organism evidence="14 15">
    <name type="scientific">Pararhodobacter zhoushanensis</name>
    <dbReference type="NCBI Taxonomy" id="2479545"/>
    <lineage>
        <taxon>Bacteria</taxon>
        <taxon>Pseudomonadati</taxon>
        <taxon>Pseudomonadota</taxon>
        <taxon>Alphaproteobacteria</taxon>
        <taxon>Rhodobacterales</taxon>
        <taxon>Paracoccaceae</taxon>
        <taxon>Pararhodobacter</taxon>
    </lineage>
</organism>
<evidence type="ECO:0000256" key="10">
    <source>
        <dbReference type="ARBA" id="ARBA00023136"/>
    </source>
</evidence>
<dbReference type="HAMAP" id="MF_01665">
    <property type="entry name" value="HemeA_synth_type2"/>
    <property type="match status" value="1"/>
</dbReference>
<dbReference type="EC" id="1.17.99.9" evidence="13"/>
<dbReference type="PANTHER" id="PTHR23289">
    <property type="entry name" value="CYTOCHROME C OXIDASE ASSEMBLY PROTEIN COX15"/>
    <property type="match status" value="1"/>
</dbReference>
<comment type="subcellular location">
    <subcellularLocation>
        <location evidence="13">Cell membrane</location>
        <topology evidence="13">Multi-pass membrane protein</topology>
    </subcellularLocation>
    <subcellularLocation>
        <location evidence="2">Membrane</location>
        <topology evidence="2">Multi-pass membrane protein</topology>
    </subcellularLocation>
</comment>
<evidence type="ECO:0000256" key="3">
    <source>
        <dbReference type="ARBA" id="ARBA00022475"/>
    </source>
</evidence>
<keyword evidence="9 13" id="KW-0350">Heme biosynthesis</keyword>
<evidence type="ECO:0000256" key="1">
    <source>
        <dbReference type="ARBA" id="ARBA00001970"/>
    </source>
</evidence>
<keyword evidence="3 13" id="KW-1003">Cell membrane</keyword>
<evidence type="ECO:0000256" key="12">
    <source>
        <dbReference type="ARBA" id="ARBA00048044"/>
    </source>
</evidence>
<dbReference type="InterPro" id="IPR023754">
    <property type="entry name" value="HemeA_Synthase_type2"/>
</dbReference>
<evidence type="ECO:0000256" key="4">
    <source>
        <dbReference type="ARBA" id="ARBA00022692"/>
    </source>
</evidence>
<feature type="transmembrane region" description="Helical" evidence="13">
    <location>
        <begin position="35"/>
        <end position="54"/>
    </location>
</feature>
<evidence type="ECO:0000256" key="9">
    <source>
        <dbReference type="ARBA" id="ARBA00023133"/>
    </source>
</evidence>
<dbReference type="EMBL" id="JAPDFL010000001">
    <property type="protein sequence ID" value="MCW1933182.1"/>
    <property type="molecule type" value="Genomic_DNA"/>
</dbReference>
<comment type="catalytic activity">
    <reaction evidence="12">
        <text>Fe(II)-heme o + 2 A + H2O = Fe(II)-heme a + 2 AH2</text>
        <dbReference type="Rhea" id="RHEA:63388"/>
        <dbReference type="ChEBI" id="CHEBI:13193"/>
        <dbReference type="ChEBI" id="CHEBI:15377"/>
        <dbReference type="ChEBI" id="CHEBI:17499"/>
        <dbReference type="ChEBI" id="CHEBI:60530"/>
        <dbReference type="ChEBI" id="CHEBI:61715"/>
        <dbReference type="EC" id="1.17.99.9"/>
    </reaction>
    <physiologicalReaction direction="left-to-right" evidence="12">
        <dbReference type="Rhea" id="RHEA:63389"/>
    </physiologicalReaction>
</comment>
<feature type="binding site" description="axial binding residue" evidence="13">
    <location>
        <position position="349"/>
    </location>
    <ligand>
        <name>heme</name>
        <dbReference type="ChEBI" id="CHEBI:30413"/>
    </ligand>
    <ligandPart>
        <name>Fe</name>
        <dbReference type="ChEBI" id="CHEBI:18248"/>
    </ligandPart>
</feature>
<dbReference type="Proteomes" id="UP001208938">
    <property type="component" value="Unassembled WGS sequence"/>
</dbReference>
<feature type="transmembrane region" description="Helical" evidence="13">
    <location>
        <begin position="347"/>
        <end position="367"/>
    </location>
</feature>
<keyword evidence="5 13" id="KW-0479">Metal-binding</keyword>
<keyword evidence="8 13" id="KW-0408">Iron</keyword>
<comment type="subunit">
    <text evidence="13">Interacts with CtaB.</text>
</comment>
<evidence type="ECO:0000256" key="7">
    <source>
        <dbReference type="ARBA" id="ARBA00023002"/>
    </source>
</evidence>
<feature type="transmembrane region" description="Helical" evidence="13">
    <location>
        <begin position="287"/>
        <end position="306"/>
    </location>
</feature>
<keyword evidence="15" id="KW-1185">Reference proteome</keyword>
<evidence type="ECO:0000256" key="6">
    <source>
        <dbReference type="ARBA" id="ARBA00022989"/>
    </source>
</evidence>
<comment type="function">
    <text evidence="13">Catalyzes the conversion of heme O to heme A by two successive hydroxylations of the methyl group at C8. The first hydroxylation forms heme I, the second hydroxylation results in an unstable dihydroxymethyl group, which spontaneously dehydrates, resulting in the formyl group of heme A.</text>
</comment>
<proteinExistence type="inferred from homology"/>
<sequence length="388" mass="43133">MAKRPIFEETAAPATAPAPRAGIEAPKGARRAIQIWLGLLFVMVLAMITVGGMTRLTDSGLSITEWRPLSGALPPMSQADWQSEFDLYQQIDQFHLLNADMTLGEFKRIYWWEWSHRQLGRAVGLVWAVGFLFFWATRRIPSGWTGRLILPGALGGVQGAIGWWMVSSGITQGDGVTSVASYRLALHLGLAFVILGVIAWYTLLLGRPEAQLLQARRAREAKLFSMSTGLMHFAFLQILLGALVAGIDAGRGYTDWPLMAGGVFPPGMWDLTPVWRNLFENDGTVQFIHRVSGYLVAIFGVVVWARGRRSAYGDTRKAFHMVLGALSLQIVLGIVTVMYGAPLELGIAHQLMAVLLWVLIIRARYLAQYPLGRTIRGPHERFRQHRRA</sequence>
<protein>
    <recommendedName>
        <fullName evidence="13">Heme A synthase</fullName>
        <shortName evidence="13">HAS</shortName>
        <ecNumber evidence="13">1.17.99.9</ecNumber>
    </recommendedName>
    <alternativeName>
        <fullName evidence="13">Cytochrome aa3-controlling protein</fullName>
    </alternativeName>
</protein>
<feature type="binding site" description="axial binding residue" evidence="13">
    <location>
        <position position="289"/>
    </location>
    <ligand>
        <name>heme</name>
        <dbReference type="ChEBI" id="CHEBI:30413"/>
    </ligand>
    <ligandPart>
        <name>Fe</name>
        <dbReference type="ChEBI" id="CHEBI:18248"/>
    </ligandPart>
</feature>
<gene>
    <name evidence="13" type="primary">ctaA</name>
    <name evidence="14" type="ORF">OKW52_13170</name>
</gene>
<feature type="transmembrane region" description="Helical" evidence="13">
    <location>
        <begin position="119"/>
        <end position="136"/>
    </location>
</feature>
<evidence type="ECO:0000256" key="11">
    <source>
        <dbReference type="ARBA" id="ARBA00044501"/>
    </source>
</evidence>
<evidence type="ECO:0000313" key="14">
    <source>
        <dbReference type="EMBL" id="MCW1933182.1"/>
    </source>
</evidence>
<dbReference type="PANTHER" id="PTHR23289:SF2">
    <property type="entry name" value="CYTOCHROME C OXIDASE ASSEMBLY PROTEIN COX15 HOMOLOG"/>
    <property type="match status" value="1"/>
</dbReference>
<dbReference type="InterPro" id="IPR003780">
    <property type="entry name" value="COX15/CtaA_fam"/>
</dbReference>
<name>A0ABT3H070_9RHOB</name>